<reference evidence="14" key="1">
    <citation type="submission" date="2021-03" db="EMBL/GenBank/DDBJ databases">
        <title>Roseibium sp. CAU 1637 isolated from Incheon.</title>
        <authorList>
            <person name="Kim W."/>
        </authorList>
    </citation>
    <scope>NUCLEOTIDE SEQUENCE</scope>
    <source>
        <strain evidence="14">CAU 1637</strain>
    </source>
</reference>
<keyword evidence="3" id="KW-0633">Potassium transport</keyword>
<dbReference type="GO" id="GO:0001508">
    <property type="term" value="P:action potential"/>
    <property type="evidence" value="ECO:0007669"/>
    <property type="project" value="TreeGrafter"/>
</dbReference>
<dbReference type="InterPro" id="IPR014710">
    <property type="entry name" value="RmlC-like_jellyroll"/>
</dbReference>
<keyword evidence="15" id="KW-1185">Reference proteome</keyword>
<feature type="transmembrane region" description="Helical" evidence="12">
    <location>
        <begin position="219"/>
        <end position="243"/>
    </location>
</feature>
<evidence type="ECO:0000256" key="11">
    <source>
        <dbReference type="SAM" id="MobiDB-lite"/>
    </source>
</evidence>
<comment type="caution">
    <text evidence="14">The sequence shown here is derived from an EMBL/GenBank/DDBJ whole genome shotgun (WGS) entry which is preliminary data.</text>
</comment>
<dbReference type="Pfam" id="PF00520">
    <property type="entry name" value="Ion_trans"/>
    <property type="match status" value="1"/>
</dbReference>
<dbReference type="InterPro" id="IPR028325">
    <property type="entry name" value="VG_K_chnl"/>
</dbReference>
<evidence type="ECO:0000256" key="10">
    <source>
        <dbReference type="ARBA" id="ARBA00023303"/>
    </source>
</evidence>
<feature type="transmembrane region" description="Helical" evidence="12">
    <location>
        <begin position="24"/>
        <end position="43"/>
    </location>
</feature>
<dbReference type="SMART" id="SM00100">
    <property type="entry name" value="cNMP"/>
    <property type="match status" value="1"/>
</dbReference>
<sequence>MGRFKTSLFSVLENTGRHRAAARVLRSLLIALIVINVGLAVLGTEPLFQPFIGKVGDVIQVASGFVFLVEYLARLYVADLHPPLRRYGPLGSRLRYALQADAIIDLLAALPLVMVLFLPSSAVTVIVILRLLRFLKLARYSPALRSLLSAIGSERHALIGSTVIILGVVLMAATLMFLVEHPGQPEVFSSIPVALWWAIATVTTVGYGDVVPVSGAGKFVGGVVMLMGYGLIALPVGIVASAFSREIHSRDFVVTWSMVARVPLFEDLTAADIAEVAKLLRAQRVRAGDTIASRESEADAMYFISDGEVEIELPHETIYMGEGNYFGEMALLHRRTRTATIRAFHDCELLVLEADALTDLMGRKPELASRILAEADQRLSSALQAEGDLVKEELAQAETRRRDEPEEKELFDT</sequence>
<dbReference type="CDD" id="cd00038">
    <property type="entry name" value="CAP_ED"/>
    <property type="match status" value="1"/>
</dbReference>
<dbReference type="EMBL" id="JAFLNF010000002">
    <property type="protein sequence ID" value="MBO0344953.1"/>
    <property type="molecule type" value="Genomic_DNA"/>
</dbReference>
<evidence type="ECO:0000256" key="5">
    <source>
        <dbReference type="ARBA" id="ARBA00022826"/>
    </source>
</evidence>
<evidence type="ECO:0000256" key="3">
    <source>
        <dbReference type="ARBA" id="ARBA00022538"/>
    </source>
</evidence>
<keyword evidence="9 12" id="KW-0472">Membrane</keyword>
<keyword evidence="4 12" id="KW-0812">Transmembrane</keyword>
<evidence type="ECO:0000256" key="8">
    <source>
        <dbReference type="ARBA" id="ARBA00023065"/>
    </source>
</evidence>
<gene>
    <name evidence="14" type="ORF">J0X15_06975</name>
</gene>
<feature type="region of interest" description="Disordered" evidence="11">
    <location>
        <begin position="394"/>
        <end position="413"/>
    </location>
</feature>
<evidence type="ECO:0000256" key="7">
    <source>
        <dbReference type="ARBA" id="ARBA00022989"/>
    </source>
</evidence>
<dbReference type="SUPFAM" id="SSF81324">
    <property type="entry name" value="Voltage-gated potassium channels"/>
    <property type="match status" value="1"/>
</dbReference>
<dbReference type="InterPro" id="IPR000595">
    <property type="entry name" value="cNMP-bd_dom"/>
</dbReference>
<organism evidence="14 15">
    <name type="scientific">Roseibium limicola</name>
    <dbReference type="NCBI Taxonomy" id="2816037"/>
    <lineage>
        <taxon>Bacteria</taxon>
        <taxon>Pseudomonadati</taxon>
        <taxon>Pseudomonadota</taxon>
        <taxon>Alphaproteobacteria</taxon>
        <taxon>Hyphomicrobiales</taxon>
        <taxon>Stappiaceae</taxon>
        <taxon>Roseibium</taxon>
    </lineage>
</organism>
<feature type="transmembrane region" description="Helical" evidence="12">
    <location>
        <begin position="157"/>
        <end position="179"/>
    </location>
</feature>
<evidence type="ECO:0000256" key="1">
    <source>
        <dbReference type="ARBA" id="ARBA00004141"/>
    </source>
</evidence>
<dbReference type="InterPro" id="IPR005821">
    <property type="entry name" value="Ion_trans_dom"/>
</dbReference>
<evidence type="ECO:0000313" key="14">
    <source>
        <dbReference type="EMBL" id="MBO0344953.1"/>
    </source>
</evidence>
<dbReference type="AlphaFoldDB" id="A0A939EM37"/>
<evidence type="ECO:0000259" key="13">
    <source>
        <dbReference type="PROSITE" id="PS50042"/>
    </source>
</evidence>
<feature type="transmembrane region" description="Helical" evidence="12">
    <location>
        <begin position="58"/>
        <end position="77"/>
    </location>
</feature>
<feature type="transmembrane region" description="Helical" evidence="12">
    <location>
        <begin position="186"/>
        <end position="207"/>
    </location>
</feature>
<dbReference type="PANTHER" id="PTHR11537">
    <property type="entry name" value="VOLTAGE-GATED POTASSIUM CHANNEL"/>
    <property type="match status" value="1"/>
</dbReference>
<evidence type="ECO:0000256" key="6">
    <source>
        <dbReference type="ARBA" id="ARBA00022958"/>
    </source>
</evidence>
<evidence type="ECO:0000313" key="15">
    <source>
        <dbReference type="Proteomes" id="UP000664779"/>
    </source>
</evidence>
<keyword evidence="2" id="KW-0813">Transport</keyword>
<dbReference type="PROSITE" id="PS00889">
    <property type="entry name" value="CNMP_BINDING_2"/>
    <property type="match status" value="1"/>
</dbReference>
<evidence type="ECO:0000256" key="9">
    <source>
        <dbReference type="ARBA" id="ARBA00023136"/>
    </source>
</evidence>
<feature type="transmembrane region" description="Helical" evidence="12">
    <location>
        <begin position="103"/>
        <end position="132"/>
    </location>
</feature>
<dbReference type="PANTHER" id="PTHR11537:SF254">
    <property type="entry name" value="POTASSIUM VOLTAGE-GATED CHANNEL PROTEIN SHAB"/>
    <property type="match status" value="1"/>
</dbReference>
<evidence type="ECO:0000256" key="12">
    <source>
        <dbReference type="SAM" id="Phobius"/>
    </source>
</evidence>
<dbReference type="GO" id="GO:0008076">
    <property type="term" value="C:voltage-gated potassium channel complex"/>
    <property type="evidence" value="ECO:0007669"/>
    <property type="project" value="InterPro"/>
</dbReference>
<dbReference type="Gene3D" id="2.60.120.10">
    <property type="entry name" value="Jelly Rolls"/>
    <property type="match status" value="1"/>
</dbReference>
<feature type="domain" description="Cyclic nucleotide-binding" evidence="13">
    <location>
        <begin position="264"/>
        <end position="378"/>
    </location>
</feature>
<dbReference type="InterPro" id="IPR018490">
    <property type="entry name" value="cNMP-bd_dom_sf"/>
</dbReference>
<keyword evidence="8" id="KW-0406">Ion transport</keyword>
<accession>A0A939EM37</accession>
<evidence type="ECO:0000256" key="4">
    <source>
        <dbReference type="ARBA" id="ARBA00022692"/>
    </source>
</evidence>
<dbReference type="SUPFAM" id="SSF51206">
    <property type="entry name" value="cAMP-binding domain-like"/>
    <property type="match status" value="1"/>
</dbReference>
<evidence type="ECO:0000256" key="2">
    <source>
        <dbReference type="ARBA" id="ARBA00022448"/>
    </source>
</evidence>
<dbReference type="RefSeq" id="WP_206939164.1">
    <property type="nucleotide sequence ID" value="NZ_JAFLNF010000002.1"/>
</dbReference>
<dbReference type="PRINTS" id="PR00169">
    <property type="entry name" value="KCHANNEL"/>
</dbReference>
<keyword evidence="5" id="KW-0631">Potassium channel</keyword>
<keyword evidence="7 12" id="KW-1133">Transmembrane helix</keyword>
<keyword evidence="10" id="KW-0407">Ion channel</keyword>
<dbReference type="Pfam" id="PF00027">
    <property type="entry name" value="cNMP_binding"/>
    <property type="match status" value="1"/>
</dbReference>
<dbReference type="Gene3D" id="1.10.287.70">
    <property type="match status" value="1"/>
</dbReference>
<name>A0A939EM37_9HYPH</name>
<comment type="subcellular location">
    <subcellularLocation>
        <location evidence="1">Membrane</location>
        <topology evidence="1">Multi-pass membrane protein</topology>
    </subcellularLocation>
</comment>
<proteinExistence type="predicted"/>
<dbReference type="InterPro" id="IPR018488">
    <property type="entry name" value="cNMP-bd_CS"/>
</dbReference>
<protein>
    <submittedName>
        <fullName evidence="14">Ion transporter</fullName>
    </submittedName>
</protein>
<keyword evidence="6" id="KW-0630">Potassium</keyword>
<dbReference type="Proteomes" id="UP000664779">
    <property type="component" value="Unassembled WGS sequence"/>
</dbReference>
<dbReference type="GO" id="GO:0005249">
    <property type="term" value="F:voltage-gated potassium channel activity"/>
    <property type="evidence" value="ECO:0007669"/>
    <property type="project" value="InterPro"/>
</dbReference>
<dbReference type="PROSITE" id="PS50042">
    <property type="entry name" value="CNMP_BINDING_3"/>
    <property type="match status" value="1"/>
</dbReference>